<protein>
    <submittedName>
        <fullName evidence="1">Uncharacterized protein</fullName>
    </submittedName>
</protein>
<name>A0ABT0Y5A4_9ACTN</name>
<organism evidence="1 2">
    <name type="scientific">Paractinoplanes hotanensis</name>
    <dbReference type="NCBI Taxonomy" id="2906497"/>
    <lineage>
        <taxon>Bacteria</taxon>
        <taxon>Bacillati</taxon>
        <taxon>Actinomycetota</taxon>
        <taxon>Actinomycetes</taxon>
        <taxon>Micromonosporales</taxon>
        <taxon>Micromonosporaceae</taxon>
        <taxon>Paractinoplanes</taxon>
    </lineage>
</organism>
<dbReference type="Proteomes" id="UP001523216">
    <property type="component" value="Unassembled WGS sequence"/>
</dbReference>
<accession>A0ABT0Y5A4</accession>
<gene>
    <name evidence="1" type="ORF">LXN57_26060</name>
</gene>
<sequence>MTILDRVRAAHRPVGRRLGIAVGMPAPRGLLDGIAEILRDAGAAPARRLAHLRPRPGEAATRPGDAAYFIERYGHEYTVIVLAPAHSNDAVAEACTAEGCALILTTLPV</sequence>
<keyword evidence="2" id="KW-1185">Reference proteome</keyword>
<evidence type="ECO:0000313" key="2">
    <source>
        <dbReference type="Proteomes" id="UP001523216"/>
    </source>
</evidence>
<proteinExistence type="predicted"/>
<evidence type="ECO:0000313" key="1">
    <source>
        <dbReference type="EMBL" id="MCM4081045.1"/>
    </source>
</evidence>
<comment type="caution">
    <text evidence="1">The sequence shown here is derived from an EMBL/GenBank/DDBJ whole genome shotgun (WGS) entry which is preliminary data.</text>
</comment>
<reference evidence="1 2" key="1">
    <citation type="submission" date="2022-06" db="EMBL/GenBank/DDBJ databases">
        <title>Actinoplanes abujensis sp. nov., isolated from Nigerian arid soil.</title>
        <authorList>
            <person name="Ding P."/>
        </authorList>
    </citation>
    <scope>NUCLEOTIDE SEQUENCE [LARGE SCALE GENOMIC DNA]</scope>
    <source>
        <strain evidence="2">TRM88002</strain>
    </source>
</reference>
<dbReference type="RefSeq" id="WP_251800841.1">
    <property type="nucleotide sequence ID" value="NZ_JAMQOL010000037.1"/>
</dbReference>
<dbReference type="EMBL" id="JAMQOL010000037">
    <property type="protein sequence ID" value="MCM4081045.1"/>
    <property type="molecule type" value="Genomic_DNA"/>
</dbReference>